<dbReference type="EMBL" id="QGNW01000105">
    <property type="protein sequence ID" value="RVW96755.1"/>
    <property type="molecule type" value="Genomic_DNA"/>
</dbReference>
<dbReference type="CDD" id="cd09272">
    <property type="entry name" value="RNase_HI_RT_Ty1"/>
    <property type="match status" value="1"/>
</dbReference>
<name>A0A438IJF2_VITVI</name>
<proteinExistence type="predicted"/>
<dbReference type="GO" id="GO:0003676">
    <property type="term" value="F:nucleic acid binding"/>
    <property type="evidence" value="ECO:0007669"/>
    <property type="project" value="InterPro"/>
</dbReference>
<evidence type="ECO:0000313" key="3">
    <source>
        <dbReference type="Proteomes" id="UP000288805"/>
    </source>
</evidence>
<dbReference type="AlphaFoldDB" id="A0A438IJF2"/>
<dbReference type="PANTHER" id="PTHR42648:SF26">
    <property type="entry name" value="INTEGRASE CATALYTIC DOMAIN-CONTAINING PROTEIN"/>
    <property type="match status" value="1"/>
</dbReference>
<dbReference type="InterPro" id="IPR001584">
    <property type="entry name" value="Integrase_cat-core"/>
</dbReference>
<dbReference type="PANTHER" id="PTHR42648">
    <property type="entry name" value="TRANSPOSASE, PUTATIVE-RELATED"/>
    <property type="match status" value="1"/>
</dbReference>
<dbReference type="InterPro" id="IPR036397">
    <property type="entry name" value="RNaseH_sf"/>
</dbReference>
<dbReference type="InterPro" id="IPR057670">
    <property type="entry name" value="SH3_retrovirus"/>
</dbReference>
<feature type="domain" description="Integrase catalytic" evidence="1">
    <location>
        <begin position="1"/>
        <end position="87"/>
    </location>
</feature>
<evidence type="ECO:0000259" key="1">
    <source>
        <dbReference type="PROSITE" id="PS50994"/>
    </source>
</evidence>
<comment type="caution">
    <text evidence="2">The sequence shown here is derived from an EMBL/GenBank/DDBJ whole genome shotgun (WGS) entry which is preliminary data.</text>
</comment>
<evidence type="ECO:0000313" key="2">
    <source>
        <dbReference type="EMBL" id="RVW96755.1"/>
    </source>
</evidence>
<reference evidence="2 3" key="1">
    <citation type="journal article" date="2018" name="PLoS Genet.">
        <title>Population sequencing reveals clonal diversity and ancestral inbreeding in the grapevine cultivar Chardonnay.</title>
        <authorList>
            <person name="Roach M.J."/>
            <person name="Johnson D.L."/>
            <person name="Bohlmann J."/>
            <person name="van Vuuren H.J."/>
            <person name="Jones S.J."/>
            <person name="Pretorius I.S."/>
            <person name="Schmidt S.A."/>
            <person name="Borneman A.R."/>
        </authorList>
    </citation>
    <scope>NUCLEOTIDE SEQUENCE [LARGE SCALE GENOMIC DNA]</scope>
    <source>
        <strain evidence="3">cv. Chardonnay</strain>
        <tissue evidence="2">Leaf</tissue>
    </source>
</reference>
<dbReference type="Pfam" id="PF25597">
    <property type="entry name" value="SH3_retrovirus"/>
    <property type="match status" value="1"/>
</dbReference>
<dbReference type="Gene3D" id="3.30.420.10">
    <property type="entry name" value="Ribonuclease H-like superfamily/Ribonuclease H"/>
    <property type="match status" value="1"/>
</dbReference>
<gene>
    <name evidence="2" type="primary">RE2_524</name>
    <name evidence="2" type="ORF">CK203_026063</name>
</gene>
<dbReference type="Proteomes" id="UP000288805">
    <property type="component" value="Unassembled WGS sequence"/>
</dbReference>
<dbReference type="PROSITE" id="PS50994">
    <property type="entry name" value="INTEGRASE"/>
    <property type="match status" value="1"/>
</dbReference>
<dbReference type="InterPro" id="IPR039537">
    <property type="entry name" value="Retrotran_Ty1/copia-like"/>
</dbReference>
<dbReference type="GO" id="GO:0015074">
    <property type="term" value="P:DNA integration"/>
    <property type="evidence" value="ECO:0007669"/>
    <property type="project" value="InterPro"/>
</dbReference>
<sequence>MSNEFQDFLQSKGIISQHSCPSTPQQNGVAERKNRHLLNIVRTLLLDSSVPPHFWCEALSTAVHLINRFPSPMLNHVSPFSKLFGDSPLYSNLCTFGCVCFVHLPTHERHKLTVQSVKCAFLGYAIPHKAMEHECWQHAMQAELQALEENHTWDIYKARLVALGNKQEYGVDYEETFAPVAKMTTEEIYMKLPSSMTNSSPHDVCKLKRSFFTQSQYDSSLFIHTFASGIVLLLVYVDDIIITGTDCGLEVHHRSSGIFVNQHKYIQDLITLAGLEDTSSVDTPMEVNVKYRKDEGDFLDDPTLYRRLFDASSAIFRGSPTCGLFFPTGSLQLVAYGDADWAGCPDTRRSTTGRVSCHVYCLFLKLYVWLRGLLKELRFPQATSTSHVDNTSAIQIATNPIFHERTKHIEVDCHFIRDLGKSGDISSSHLF</sequence>
<organism evidence="2 3">
    <name type="scientific">Vitis vinifera</name>
    <name type="common">Grape</name>
    <dbReference type="NCBI Taxonomy" id="29760"/>
    <lineage>
        <taxon>Eukaryota</taxon>
        <taxon>Viridiplantae</taxon>
        <taxon>Streptophyta</taxon>
        <taxon>Embryophyta</taxon>
        <taxon>Tracheophyta</taxon>
        <taxon>Spermatophyta</taxon>
        <taxon>Magnoliopsida</taxon>
        <taxon>eudicotyledons</taxon>
        <taxon>Gunneridae</taxon>
        <taxon>Pentapetalae</taxon>
        <taxon>rosids</taxon>
        <taxon>Vitales</taxon>
        <taxon>Vitaceae</taxon>
        <taxon>Viteae</taxon>
        <taxon>Vitis</taxon>
    </lineage>
</organism>
<protein>
    <submittedName>
        <fullName evidence="2">Retrovirus-related Pol polyprotein from transposon RE2</fullName>
    </submittedName>
</protein>
<dbReference type="SUPFAM" id="SSF53098">
    <property type="entry name" value="Ribonuclease H-like"/>
    <property type="match status" value="1"/>
</dbReference>
<dbReference type="InterPro" id="IPR012337">
    <property type="entry name" value="RNaseH-like_sf"/>
</dbReference>
<accession>A0A438IJF2</accession>